<dbReference type="KEGG" id="sfk:KY5_8144"/>
<dbReference type="GO" id="GO:0047631">
    <property type="term" value="F:ADP-ribose diphosphatase activity"/>
    <property type="evidence" value="ECO:0007669"/>
    <property type="project" value="UniProtKB-EC"/>
</dbReference>
<dbReference type="PROSITE" id="PS00893">
    <property type="entry name" value="NUDIX_BOX"/>
    <property type="match status" value="1"/>
</dbReference>
<proteinExistence type="inferred from homology"/>
<evidence type="ECO:0000313" key="6">
    <source>
        <dbReference type="EMBL" id="ATL25037.1"/>
    </source>
</evidence>
<evidence type="ECO:0000313" key="8">
    <source>
        <dbReference type="Proteomes" id="UP000221011"/>
    </source>
</evidence>
<evidence type="ECO:0000256" key="3">
    <source>
        <dbReference type="ARBA" id="ARBA00022801"/>
    </source>
</evidence>
<dbReference type="RefSeq" id="WP_159072438.1">
    <property type="nucleotide sequence ID" value="NZ_CP022685.1"/>
</dbReference>
<gene>
    <name evidence="6" type="ORF">KY5_0019c</name>
    <name evidence="7" type="ORF">KY5_8144</name>
</gene>
<dbReference type="Proteomes" id="UP000221011">
    <property type="component" value="Chromosome"/>
</dbReference>
<dbReference type="InterPro" id="IPR020476">
    <property type="entry name" value="Nudix_hydrolase"/>
</dbReference>
<dbReference type="EMBL" id="CP022685">
    <property type="protein sequence ID" value="ATL33162.1"/>
    <property type="molecule type" value="Genomic_DNA"/>
</dbReference>
<reference evidence="6 8" key="1">
    <citation type="submission" date="2017-08" db="EMBL/GenBank/DDBJ databases">
        <title>Complete Genome Sequence of Streptomyces formicae KY5, the formicamycin producer.</title>
        <authorList>
            <person name="Holmes N.A."/>
            <person name="Devine R."/>
            <person name="Qin Z."/>
            <person name="Seipke R.F."/>
            <person name="Wilkinson B."/>
            <person name="Hutchings M.I."/>
        </authorList>
    </citation>
    <scope>NUCLEOTIDE SEQUENCE [LARGE SCALE GENOMIC DNA]</scope>
    <source>
        <strain evidence="6 8">KY5</strain>
    </source>
</reference>
<comment type="similarity">
    <text evidence="2 4">Belongs to the Nudix hydrolase family.</text>
</comment>
<dbReference type="SUPFAM" id="SSF55811">
    <property type="entry name" value="Nudix"/>
    <property type="match status" value="1"/>
</dbReference>
<dbReference type="InterPro" id="IPR000086">
    <property type="entry name" value="NUDIX_hydrolase_dom"/>
</dbReference>
<evidence type="ECO:0000313" key="7">
    <source>
        <dbReference type="EMBL" id="ATL33162.1"/>
    </source>
</evidence>
<protein>
    <submittedName>
        <fullName evidence="6">ADP-ribose pyrophosphatase</fullName>
        <ecNumber evidence="6">3.6.1.13</ecNumber>
    </submittedName>
</protein>
<dbReference type="PRINTS" id="PR00502">
    <property type="entry name" value="NUDIXFAMILY"/>
</dbReference>
<dbReference type="InterPro" id="IPR020084">
    <property type="entry name" value="NUDIX_hydrolase_CS"/>
</dbReference>
<name>A0A291Q0L4_9ACTN</name>
<evidence type="ECO:0000256" key="4">
    <source>
        <dbReference type="RuleBase" id="RU003476"/>
    </source>
</evidence>
<keyword evidence="3 4" id="KW-0378">Hydrolase</keyword>
<dbReference type="CDD" id="cd03424">
    <property type="entry name" value="NUDIX_ADPRase_Nudt5_UGPPase_Nudt14"/>
    <property type="match status" value="1"/>
</dbReference>
<dbReference type="PROSITE" id="PS51462">
    <property type="entry name" value="NUDIX"/>
    <property type="match status" value="1"/>
</dbReference>
<dbReference type="KEGG" id="sfk:KY5_0019c"/>
<dbReference type="AlphaFoldDB" id="A0A291Q0L4"/>
<sequence length="206" mass="21906">MTAAQYPPGTEPSAQRHGSSLTAFHTPWLTVREAHVPEPGGPGRDWYYVDHPGCALVLPVTADGTLLLIRSWRIAVRRWCLEAPAGRCEPGETPRETAVRELAEETGARAEVLHPLGSVWPSSGSSNEEVHLFLAPSVAPGQPRLDHGEVILPGPLPVEEALELATGGELQDAPTALALLRAHRRGLLPAPAHGAASVPLAQGEPR</sequence>
<evidence type="ECO:0000256" key="1">
    <source>
        <dbReference type="ARBA" id="ARBA00001946"/>
    </source>
</evidence>
<organism evidence="6 8">
    <name type="scientific">Streptomyces formicae</name>
    <dbReference type="NCBI Taxonomy" id="1616117"/>
    <lineage>
        <taxon>Bacteria</taxon>
        <taxon>Bacillati</taxon>
        <taxon>Actinomycetota</taxon>
        <taxon>Actinomycetes</taxon>
        <taxon>Kitasatosporales</taxon>
        <taxon>Streptomycetaceae</taxon>
        <taxon>Streptomyces</taxon>
    </lineage>
</organism>
<dbReference type="PANTHER" id="PTHR11839">
    <property type="entry name" value="UDP/ADP-SUGAR PYROPHOSPHATASE"/>
    <property type="match status" value="1"/>
</dbReference>
<dbReference type="GO" id="GO:0006753">
    <property type="term" value="P:nucleoside phosphate metabolic process"/>
    <property type="evidence" value="ECO:0007669"/>
    <property type="project" value="TreeGrafter"/>
</dbReference>
<dbReference type="GO" id="GO:0019693">
    <property type="term" value="P:ribose phosphate metabolic process"/>
    <property type="evidence" value="ECO:0007669"/>
    <property type="project" value="TreeGrafter"/>
</dbReference>
<evidence type="ECO:0000259" key="5">
    <source>
        <dbReference type="PROSITE" id="PS51462"/>
    </source>
</evidence>
<accession>A0A291Q0L4</accession>
<dbReference type="EC" id="3.6.1.13" evidence="6"/>
<feature type="domain" description="Nudix hydrolase" evidence="5">
    <location>
        <begin position="49"/>
        <end position="178"/>
    </location>
</feature>
<evidence type="ECO:0000256" key="2">
    <source>
        <dbReference type="ARBA" id="ARBA00005582"/>
    </source>
</evidence>
<dbReference type="Pfam" id="PF00293">
    <property type="entry name" value="NUDIX"/>
    <property type="match status" value="1"/>
</dbReference>
<comment type="cofactor">
    <cofactor evidence="1">
        <name>Mg(2+)</name>
        <dbReference type="ChEBI" id="CHEBI:18420"/>
    </cofactor>
</comment>
<keyword evidence="8" id="KW-1185">Reference proteome</keyword>
<dbReference type="PANTHER" id="PTHR11839:SF18">
    <property type="entry name" value="NUDIX HYDROLASE DOMAIN-CONTAINING PROTEIN"/>
    <property type="match status" value="1"/>
</dbReference>
<dbReference type="InterPro" id="IPR015797">
    <property type="entry name" value="NUDIX_hydrolase-like_dom_sf"/>
</dbReference>
<dbReference type="EMBL" id="CP022685">
    <property type="protein sequence ID" value="ATL25037.1"/>
    <property type="molecule type" value="Genomic_DNA"/>
</dbReference>
<dbReference type="Gene3D" id="3.90.79.10">
    <property type="entry name" value="Nucleoside Triphosphate Pyrophosphohydrolase"/>
    <property type="match status" value="1"/>
</dbReference>